<evidence type="ECO:0000256" key="5">
    <source>
        <dbReference type="ARBA" id="ARBA00022771"/>
    </source>
</evidence>
<dbReference type="SUPFAM" id="SSF118310">
    <property type="entry name" value="AN1-like Zinc finger"/>
    <property type="match status" value="1"/>
</dbReference>
<dbReference type="SUPFAM" id="SSF144091">
    <property type="entry name" value="Rhomboid-like"/>
    <property type="match status" value="1"/>
</dbReference>
<keyword evidence="5" id="KW-0863">Zinc-finger</keyword>
<keyword evidence="12" id="KW-0645">Protease</keyword>
<keyword evidence="6" id="KW-0378">Hydrolase</keyword>
<keyword evidence="13" id="KW-1185">Reference proteome</keyword>
<evidence type="ECO:0000256" key="3">
    <source>
        <dbReference type="ARBA" id="ARBA00022692"/>
    </source>
</evidence>
<protein>
    <submittedName>
        <fullName evidence="12">Rhomboid family intramembrane serine protease</fullName>
    </submittedName>
</protein>
<feature type="transmembrane region" description="Helical" evidence="10">
    <location>
        <begin position="168"/>
        <end position="190"/>
    </location>
</feature>
<name>A0A830F4S7_9EURY</name>
<evidence type="ECO:0000256" key="4">
    <source>
        <dbReference type="ARBA" id="ARBA00022723"/>
    </source>
</evidence>
<feature type="transmembrane region" description="Helical" evidence="10">
    <location>
        <begin position="129"/>
        <end position="156"/>
    </location>
</feature>
<dbReference type="AlphaFoldDB" id="A0A830F4S7"/>
<dbReference type="RefSeq" id="WP_188978838.1">
    <property type="nucleotide sequence ID" value="NZ_BMPG01000002.1"/>
</dbReference>
<dbReference type="GO" id="GO:0008270">
    <property type="term" value="F:zinc ion binding"/>
    <property type="evidence" value="ECO:0007669"/>
    <property type="project" value="UniProtKB-KW"/>
</dbReference>
<accession>A0A830F4S7</accession>
<dbReference type="GO" id="GO:0004252">
    <property type="term" value="F:serine-type endopeptidase activity"/>
    <property type="evidence" value="ECO:0007669"/>
    <property type="project" value="InterPro"/>
</dbReference>
<organism evidence="12 13">
    <name type="scientific">Halocalculus aciditolerans</name>
    <dbReference type="NCBI Taxonomy" id="1383812"/>
    <lineage>
        <taxon>Archaea</taxon>
        <taxon>Methanobacteriati</taxon>
        <taxon>Methanobacteriota</taxon>
        <taxon>Stenosarchaea group</taxon>
        <taxon>Halobacteria</taxon>
        <taxon>Halobacteriales</taxon>
        <taxon>Halobacteriaceae</taxon>
        <taxon>Halocalculus</taxon>
    </lineage>
</organism>
<feature type="transmembrane region" description="Helical" evidence="10">
    <location>
        <begin position="251"/>
        <end position="271"/>
    </location>
</feature>
<evidence type="ECO:0000313" key="12">
    <source>
        <dbReference type="EMBL" id="GGL63582.1"/>
    </source>
</evidence>
<evidence type="ECO:0000256" key="10">
    <source>
        <dbReference type="SAM" id="Phobius"/>
    </source>
</evidence>
<comment type="subcellular location">
    <subcellularLocation>
        <location evidence="1">Membrane</location>
        <topology evidence="1">Multi-pass membrane protein</topology>
    </subcellularLocation>
</comment>
<dbReference type="InterPro" id="IPR035896">
    <property type="entry name" value="AN1-like_Znf"/>
</dbReference>
<dbReference type="SMART" id="SM00154">
    <property type="entry name" value="ZnF_AN1"/>
    <property type="match status" value="1"/>
</dbReference>
<dbReference type="InterPro" id="IPR035952">
    <property type="entry name" value="Rhomboid-like_sf"/>
</dbReference>
<comment type="caution">
    <text evidence="12">The sequence shown here is derived from an EMBL/GenBank/DDBJ whole genome shotgun (WGS) entry which is preliminary data.</text>
</comment>
<evidence type="ECO:0000256" key="8">
    <source>
        <dbReference type="ARBA" id="ARBA00022989"/>
    </source>
</evidence>
<dbReference type="PANTHER" id="PTHR43731">
    <property type="entry name" value="RHOMBOID PROTEASE"/>
    <property type="match status" value="1"/>
</dbReference>
<dbReference type="InterPro" id="IPR050925">
    <property type="entry name" value="Rhomboid_protease_S54"/>
</dbReference>
<feature type="transmembrane region" description="Helical" evidence="10">
    <location>
        <begin position="196"/>
        <end position="214"/>
    </location>
</feature>
<keyword evidence="8 10" id="KW-1133">Transmembrane helix</keyword>
<reference evidence="12" key="2">
    <citation type="submission" date="2020-09" db="EMBL/GenBank/DDBJ databases">
        <authorList>
            <person name="Sun Q."/>
            <person name="Ohkuma M."/>
        </authorList>
    </citation>
    <scope>NUCLEOTIDE SEQUENCE</scope>
    <source>
        <strain evidence="12">JCM 19596</strain>
    </source>
</reference>
<comment type="similarity">
    <text evidence="2">Belongs to the peptidase S54 family.</text>
</comment>
<dbReference type="Pfam" id="PF01428">
    <property type="entry name" value="zf-AN1"/>
    <property type="match status" value="1"/>
</dbReference>
<evidence type="ECO:0000256" key="1">
    <source>
        <dbReference type="ARBA" id="ARBA00004141"/>
    </source>
</evidence>
<dbReference type="GO" id="GO:0006508">
    <property type="term" value="P:proteolysis"/>
    <property type="evidence" value="ECO:0007669"/>
    <property type="project" value="UniProtKB-KW"/>
</dbReference>
<evidence type="ECO:0000313" key="13">
    <source>
        <dbReference type="Proteomes" id="UP000607197"/>
    </source>
</evidence>
<keyword evidence="9 10" id="KW-0472">Membrane</keyword>
<evidence type="ECO:0000256" key="7">
    <source>
        <dbReference type="ARBA" id="ARBA00022833"/>
    </source>
</evidence>
<keyword evidence="7" id="KW-0862">Zinc</keyword>
<feature type="domain" description="AN1-type" evidence="11">
    <location>
        <begin position="1"/>
        <end position="44"/>
    </location>
</feature>
<reference evidence="12" key="1">
    <citation type="journal article" date="2014" name="Int. J. Syst. Evol. Microbiol.">
        <title>Complete genome sequence of Corynebacterium casei LMG S-19264T (=DSM 44701T), isolated from a smear-ripened cheese.</title>
        <authorList>
            <consortium name="US DOE Joint Genome Institute (JGI-PGF)"/>
            <person name="Walter F."/>
            <person name="Albersmeier A."/>
            <person name="Kalinowski J."/>
            <person name="Ruckert C."/>
        </authorList>
    </citation>
    <scope>NUCLEOTIDE SEQUENCE</scope>
    <source>
        <strain evidence="12">JCM 19596</strain>
    </source>
</reference>
<dbReference type="InterPro" id="IPR022764">
    <property type="entry name" value="Peptidase_S54_rhomboid_dom"/>
</dbReference>
<dbReference type="PROSITE" id="PS51039">
    <property type="entry name" value="ZF_AN1"/>
    <property type="match status" value="1"/>
</dbReference>
<proteinExistence type="inferred from homology"/>
<feature type="transmembrane region" description="Helical" evidence="10">
    <location>
        <begin position="221"/>
        <end position="245"/>
    </location>
</feature>
<dbReference type="InterPro" id="IPR000058">
    <property type="entry name" value="Znf_AN1"/>
</dbReference>
<dbReference type="Pfam" id="PF01694">
    <property type="entry name" value="Rhomboid"/>
    <property type="match status" value="1"/>
</dbReference>
<evidence type="ECO:0000256" key="2">
    <source>
        <dbReference type="ARBA" id="ARBA00009045"/>
    </source>
</evidence>
<evidence type="ECO:0000256" key="9">
    <source>
        <dbReference type="ARBA" id="ARBA00023136"/>
    </source>
</evidence>
<feature type="transmembrane region" description="Helical" evidence="10">
    <location>
        <begin position="84"/>
        <end position="109"/>
    </location>
</feature>
<gene>
    <name evidence="12" type="ORF">GCM10009039_21880</name>
</gene>
<keyword evidence="3 10" id="KW-0812">Transmembrane</keyword>
<evidence type="ECO:0000259" key="11">
    <source>
        <dbReference type="PROSITE" id="PS51039"/>
    </source>
</evidence>
<dbReference type="Gene3D" id="1.20.1540.10">
    <property type="entry name" value="Rhomboid-like"/>
    <property type="match status" value="1"/>
</dbReference>
<dbReference type="GO" id="GO:0016020">
    <property type="term" value="C:membrane"/>
    <property type="evidence" value="ECO:0007669"/>
    <property type="project" value="UniProtKB-SubCell"/>
</dbReference>
<evidence type="ECO:0000256" key="6">
    <source>
        <dbReference type="ARBA" id="ARBA00022801"/>
    </source>
</evidence>
<dbReference type="OrthoDB" id="26567at2157"/>
<dbReference type="Gene3D" id="4.10.1110.10">
    <property type="entry name" value="AN1-like Zinc finger"/>
    <property type="match status" value="1"/>
</dbReference>
<dbReference type="PANTHER" id="PTHR43731:SF14">
    <property type="entry name" value="PRESENILIN-ASSOCIATED RHOMBOID-LIKE PROTEIN, MITOCHONDRIAL"/>
    <property type="match status" value="1"/>
</dbReference>
<keyword evidence="4" id="KW-0479">Metal-binding</keyword>
<sequence length="297" mass="31615">MAQCDVCGKEEGMPYRCRLCGGTYCSEHRLPENHGCPGLEEWNDPSGVFGGDTGMDESAPGQSSGVVSRVTGPGGPLSYVRGNVAYVMLGLMWVTFIVQYAVFPVALGIQPLSGPWINTFTVNTFNPFYVWTWVTSIFAHGGFSHILFNSIALYFFGPYVERRVGSKAFFAFFMVAGVLAGVGQLAVALALGETTVALGASGAIMGIMGIITVLNPDMRVLLYFFIPVPIWLLTAGYAVISVLGIAGLGGVLTAGVANAAHLAGLVVGLLYGKYLKDQGTRVRDELRFGGGGGRRRY</sequence>
<dbReference type="Proteomes" id="UP000607197">
    <property type="component" value="Unassembled WGS sequence"/>
</dbReference>
<dbReference type="EMBL" id="BMPG01000002">
    <property type="protein sequence ID" value="GGL63582.1"/>
    <property type="molecule type" value="Genomic_DNA"/>
</dbReference>